<dbReference type="EMBL" id="NGMS01000007">
    <property type="protein sequence ID" value="OTP19986.1"/>
    <property type="molecule type" value="Genomic_DNA"/>
</dbReference>
<evidence type="ECO:0000259" key="2">
    <source>
        <dbReference type="Pfam" id="PF13731"/>
    </source>
</evidence>
<feature type="domain" description="Bacterial repeat" evidence="3">
    <location>
        <begin position="441"/>
        <end position="515"/>
    </location>
</feature>
<evidence type="ECO:0000313" key="5">
    <source>
        <dbReference type="EMBL" id="OTP24815.1"/>
    </source>
</evidence>
<protein>
    <recommendedName>
        <fullName evidence="7">WxL domain-containing protein</fullName>
    </recommendedName>
</protein>
<feature type="domain" description="Bacterial repeat" evidence="3">
    <location>
        <begin position="284"/>
        <end position="357"/>
    </location>
</feature>
<dbReference type="Pfam" id="PF13731">
    <property type="entry name" value="WxL"/>
    <property type="match status" value="1"/>
</dbReference>
<dbReference type="RefSeq" id="WP_176285337.1">
    <property type="nucleotide sequence ID" value="NZ_NGMS01000004.1"/>
</dbReference>
<gene>
    <name evidence="5" type="ORF">A5802_002970</name>
    <name evidence="4" type="ORF">A5802_003214</name>
</gene>
<evidence type="ECO:0000256" key="1">
    <source>
        <dbReference type="SAM" id="MobiDB-lite"/>
    </source>
</evidence>
<feature type="domain" description="Bacterial repeat" evidence="3">
    <location>
        <begin position="360"/>
        <end position="435"/>
    </location>
</feature>
<comment type="caution">
    <text evidence="5">The sequence shown here is derived from an EMBL/GenBank/DDBJ whole genome shotgun (WGS) entry which is preliminary data.</text>
</comment>
<feature type="domain" description="WxL" evidence="2">
    <location>
        <begin position="1149"/>
        <end position="1297"/>
    </location>
</feature>
<evidence type="ECO:0000313" key="4">
    <source>
        <dbReference type="EMBL" id="OTP19986.1"/>
    </source>
</evidence>
<evidence type="ECO:0000313" key="6">
    <source>
        <dbReference type="Proteomes" id="UP000195024"/>
    </source>
</evidence>
<sequence length="1300" mass="145153">MRKLGMYLLIQMMFVQFIPLHTIESFSKPLELTSTELSKNEGTLEKKQEIIHVDEMNNSEQDAEELTETTTEEIKSALEERTGELETKQPISETDSQDKHSRVTENREVQPLATTMMDASGTPLIYGKWYFMGPVGASVVSYASSDYRLKHTSLKQPSTGIIRKIRLIKASENQGSNVLLSDEFRIEMLTENGSRFIKHQNAVLYVTGNSSAVDIFSITRADATEYLNAYYLRTVVGQLPGGVNSYRYWARNDNFNLDSSTIVDKNYDYRYRFNFFNSVQMIDPIEGGTATIDGEKYGSYNLGETAQLSAQPSAGYKFVKWSKDGGDGIINDVSSANTTLSAGSPLSPVKITPEFERATYQLKVTSTEGGSATSGVSSVKYGNSTSLTAKPDAGFRFVRWDVQGEGSTVVNSTAVNTSFTMGTEDAKVTAIFEKIETYSLEVTASPTSGGSVTPKEATLSPGKTSLLLVSPNPGYSFVRWEVTGNGSYIQSVNNKDIFMFIMGTEDARVTAIFEHKLKAEAISQTLKLGEELYTGEEHQLVKDVTYDGQPLKADEYEVTIEKQANTEEVGKQSAEVSIIHKESNTKITVTIPVTVQWGNAIRIKGYADLPRGAFVYHPQKQKILPRWGIFSESEYVNNTEFASRFYYSIRQLRGEKPSFSVENSQVMRAITANGNSAANIFESQGREWATEYGDIIEVKHMQPSRLTMMLEEQESNVSTKENQAYFELTKEGYQLLHFDRVIISKVSLNQGVTKENLDKEVSNYVDLTQAPNVEIVGFTTYPDTTNIGESKGTIRVQEKLTTGKYIQKDYEIPFTIEAGLEAEVVPQTLSLSETLTDEKTKQFVKNVTVNGKSISDSEYVVELLQSPDTELIGDYETTIRISTKDGEYTKTLETKTKVVWGNTIVSKNYPSSIDRENEAEGVNRKEDVSVSLLIGDSGPFLVANNGSGLSTENQLVSRPQMMIYRNDESQRVLDANYGTVNQRPQSLKDTWNKIFTDATLSYGDVMVYSVNRFEQAAVNERGNNTWISRDNKLTRETVGYEQAYYEITKDGYQLMGINKLNVNNNNSIPKDTTKEEMNNNIEKFIQIPEGDTGEYRLEFESVDTSTIGAKTSNINVYQKLKSGGEFMKVYPVNYHVESNILQFGNFTNSDFDFGEVKKSSLKQSVSAKGNEAPTITISDYSEVSNWQIQVSQKGGLRDSQGNELKGAAITLDDLQLLSTVHHDINLSKNKIMLSDTPQAIATVTKTTDKQEYGYTVLQIGESVNNELSGVKLTIPNNSVMNKDSYHTVIEWELITDPFIE</sequence>
<accession>A0A242KUA6</accession>
<dbReference type="InterPro" id="IPR027994">
    <property type="entry name" value="WxL_dom"/>
</dbReference>
<dbReference type="EMBL" id="NGMS01000004">
    <property type="protein sequence ID" value="OTP24815.1"/>
    <property type="molecule type" value="Genomic_DNA"/>
</dbReference>
<name>A0A242KUA6_ENTMU</name>
<feature type="compositionally biased region" description="Basic and acidic residues" evidence="1">
    <location>
        <begin position="96"/>
        <end position="105"/>
    </location>
</feature>
<evidence type="ECO:0000259" key="3">
    <source>
        <dbReference type="Pfam" id="PF18998"/>
    </source>
</evidence>
<dbReference type="InterPro" id="IPR044060">
    <property type="entry name" value="Bacterial_rp_domain"/>
</dbReference>
<dbReference type="Proteomes" id="UP000195024">
    <property type="component" value="Unassembled WGS sequence"/>
</dbReference>
<proteinExistence type="predicted"/>
<reference evidence="5 6" key="1">
    <citation type="submission" date="2017-05" db="EMBL/GenBank/DDBJ databases">
        <title>The Genome Sequence of Enterococcus mundtii 6B1_DIV0119.</title>
        <authorList>
            <consortium name="The Broad Institute Genomics Platform"/>
            <consortium name="The Broad Institute Genomic Center for Infectious Diseases"/>
            <person name="Earl A."/>
            <person name="Manson A."/>
            <person name="Schwartman J."/>
            <person name="Gilmore M."/>
            <person name="Abouelleil A."/>
            <person name="Cao P."/>
            <person name="Chapman S."/>
            <person name="Cusick C."/>
            <person name="Shea T."/>
            <person name="Young S."/>
            <person name="Neafsey D."/>
            <person name="Nusbaum C."/>
            <person name="Birren B."/>
        </authorList>
    </citation>
    <scope>NUCLEOTIDE SEQUENCE [LARGE SCALE GENOMIC DNA]</scope>
    <source>
        <strain evidence="5 6">6B1_DIV0119</strain>
    </source>
</reference>
<feature type="region of interest" description="Disordered" evidence="1">
    <location>
        <begin position="79"/>
        <end position="105"/>
    </location>
</feature>
<evidence type="ECO:0008006" key="7">
    <source>
        <dbReference type="Google" id="ProtNLM"/>
    </source>
</evidence>
<dbReference type="Pfam" id="PF18998">
    <property type="entry name" value="Flg_new_2"/>
    <property type="match status" value="3"/>
</dbReference>
<organism evidence="5 6">
    <name type="scientific">Enterococcus mundtii</name>
    <dbReference type="NCBI Taxonomy" id="53346"/>
    <lineage>
        <taxon>Bacteria</taxon>
        <taxon>Bacillati</taxon>
        <taxon>Bacillota</taxon>
        <taxon>Bacilli</taxon>
        <taxon>Lactobacillales</taxon>
        <taxon>Enterococcaceae</taxon>
        <taxon>Enterococcus</taxon>
    </lineage>
</organism>